<evidence type="ECO:0000259" key="1">
    <source>
        <dbReference type="Pfam" id="PF12973"/>
    </source>
</evidence>
<name>A0A3M0BWT0_9PROT</name>
<sequence>MVVNDIANALLMDHASGCLPEPMAVLMSTHVAINREARDKYEAFSDLGGALLADMDPEQLSADALEKTLHALDLPADDAVVTEKNGTALRRDNGFDTETMEKVPSVLRAYLPASLDKLKWRRLGGGVMEYALPMKVKGYKASLLSIAPGKSIPSHTHKGREYTVVLDGAYDDNGLQVQAGDFVCNDSEDTHRPLADPDHGCLCFAVINAPLKFNGPFGWMVNPFLKV</sequence>
<dbReference type="Gene3D" id="2.60.120.10">
    <property type="entry name" value="Jelly Rolls"/>
    <property type="match status" value="1"/>
</dbReference>
<dbReference type="Gene3D" id="1.10.10.1320">
    <property type="entry name" value="Anti-sigma factor, zinc-finger domain"/>
    <property type="match status" value="1"/>
</dbReference>
<keyword evidence="3" id="KW-1185">Reference proteome</keyword>
<dbReference type="InterPro" id="IPR014710">
    <property type="entry name" value="RmlC-like_jellyroll"/>
</dbReference>
<dbReference type="RefSeq" id="WP_121940029.1">
    <property type="nucleotide sequence ID" value="NZ_REFR01000015.1"/>
</dbReference>
<dbReference type="OrthoDB" id="2988517at2"/>
<protein>
    <submittedName>
        <fullName evidence="2">ChrR-like anti-ECFsigma factor</fullName>
    </submittedName>
</protein>
<dbReference type="EMBL" id="REFR01000015">
    <property type="protein sequence ID" value="RMB01878.1"/>
    <property type="molecule type" value="Genomic_DNA"/>
</dbReference>
<reference evidence="2 3" key="1">
    <citation type="submission" date="2018-10" db="EMBL/GenBank/DDBJ databases">
        <title>Genomic Encyclopedia of Archaeal and Bacterial Type Strains, Phase II (KMG-II): from individual species to whole genera.</title>
        <authorList>
            <person name="Goeker M."/>
        </authorList>
    </citation>
    <scope>NUCLEOTIDE SEQUENCE [LARGE SCALE GENOMIC DNA]</scope>
    <source>
        <strain evidence="2 3">DSM 25217</strain>
    </source>
</reference>
<dbReference type="InterPro" id="IPR012807">
    <property type="entry name" value="Anti-sigma_ChrR"/>
</dbReference>
<dbReference type="Proteomes" id="UP000271227">
    <property type="component" value="Unassembled WGS sequence"/>
</dbReference>
<dbReference type="SUPFAM" id="SSF51182">
    <property type="entry name" value="RmlC-like cupins"/>
    <property type="match status" value="1"/>
</dbReference>
<dbReference type="NCBIfam" id="TIGR02451">
    <property type="entry name" value="anti_sig_ChrR"/>
    <property type="match status" value="1"/>
</dbReference>
<evidence type="ECO:0000313" key="2">
    <source>
        <dbReference type="EMBL" id="RMB01878.1"/>
    </source>
</evidence>
<dbReference type="Pfam" id="PF12973">
    <property type="entry name" value="Cupin_7"/>
    <property type="match status" value="1"/>
</dbReference>
<dbReference type="InParanoid" id="A0A3M0BWT0"/>
<dbReference type="InterPro" id="IPR011051">
    <property type="entry name" value="RmlC_Cupin_sf"/>
</dbReference>
<feature type="domain" description="ChrR-like cupin" evidence="1">
    <location>
        <begin position="115"/>
        <end position="205"/>
    </location>
</feature>
<dbReference type="CDD" id="cd20301">
    <property type="entry name" value="cupin_ChrR"/>
    <property type="match status" value="1"/>
</dbReference>
<dbReference type="AlphaFoldDB" id="A0A3M0BWT0"/>
<gene>
    <name evidence="2" type="ORF">BXY39_3386</name>
</gene>
<evidence type="ECO:0000313" key="3">
    <source>
        <dbReference type="Proteomes" id="UP000271227"/>
    </source>
</evidence>
<proteinExistence type="predicted"/>
<organism evidence="2 3">
    <name type="scientific">Eilatimonas milleporae</name>
    <dbReference type="NCBI Taxonomy" id="911205"/>
    <lineage>
        <taxon>Bacteria</taxon>
        <taxon>Pseudomonadati</taxon>
        <taxon>Pseudomonadota</taxon>
        <taxon>Alphaproteobacteria</taxon>
        <taxon>Kordiimonadales</taxon>
        <taxon>Kordiimonadaceae</taxon>
        <taxon>Eilatimonas</taxon>
    </lineage>
</organism>
<accession>A0A3M0BWT0</accession>
<dbReference type="InterPro" id="IPR041916">
    <property type="entry name" value="Anti_sigma_zinc_sf"/>
</dbReference>
<dbReference type="InterPro" id="IPR025979">
    <property type="entry name" value="ChrR-like_cupin_dom"/>
</dbReference>
<comment type="caution">
    <text evidence="2">The sequence shown here is derived from an EMBL/GenBank/DDBJ whole genome shotgun (WGS) entry which is preliminary data.</text>
</comment>